<dbReference type="InterPro" id="IPR003798">
    <property type="entry name" value="DNA_recombination_RmuC"/>
</dbReference>
<gene>
    <name evidence="7" type="ORF">JMN37_03910</name>
</gene>
<evidence type="ECO:0000256" key="2">
    <source>
        <dbReference type="ARBA" id="ARBA00009840"/>
    </source>
</evidence>
<sequence>MDASTALLLIFTGLLVGAIVGFFGGTFWMQRTNPQQHPPTDLRPLAQALRDLQVRLEDIDKEQAVAQSALAGQVQAIARTSSRLGDRTDQLITALRSPQVRGRWGEVQLQRVVELGGMVEHVDFDTQAYMRFDGASLRPDMVIRLTQDRNIIVDAKVPFSSYLDALNTEDPEEKQGYLRRHAHLLRSHVDTLSSKSYIKAFQPSPEFVVMFVPADPFLDAGLAIDPELLDYAFARNVVIATPTTLFALLRTVELGWRQDSMNREAQTIQRLGEELYRRLGTLTEHYNRVGSSLEKAVESYNATLASLESRVMVTARKLEELGAAGHSSSAPELHPIDARPRLRDSDSSNC</sequence>
<evidence type="ECO:0000313" key="7">
    <source>
        <dbReference type="EMBL" id="MCO6394132.1"/>
    </source>
</evidence>
<dbReference type="RefSeq" id="WP_252931092.1">
    <property type="nucleotide sequence ID" value="NZ_JAEUWV010000003.1"/>
</dbReference>
<dbReference type="AlphaFoldDB" id="A0AAW5HTE0"/>
<keyword evidence="6" id="KW-0472">Membrane</keyword>
<feature type="region of interest" description="Disordered" evidence="5">
    <location>
        <begin position="323"/>
        <end position="350"/>
    </location>
</feature>
<evidence type="ECO:0000256" key="5">
    <source>
        <dbReference type="SAM" id="MobiDB-lite"/>
    </source>
</evidence>
<dbReference type="Proteomes" id="UP001205920">
    <property type="component" value="Unassembled WGS sequence"/>
</dbReference>
<keyword evidence="4" id="KW-0233">DNA recombination</keyword>
<comment type="caution">
    <text evidence="7">The sequence shown here is derived from an EMBL/GenBank/DDBJ whole genome shotgun (WGS) entry which is preliminary data.</text>
</comment>
<protein>
    <submittedName>
        <fullName evidence="7">DNA recombination protein RmuC</fullName>
    </submittedName>
</protein>
<dbReference type="PANTHER" id="PTHR30563">
    <property type="entry name" value="DNA RECOMBINATION PROTEIN RMUC"/>
    <property type="match status" value="1"/>
</dbReference>
<evidence type="ECO:0000256" key="4">
    <source>
        <dbReference type="ARBA" id="ARBA00023172"/>
    </source>
</evidence>
<evidence type="ECO:0000256" key="1">
    <source>
        <dbReference type="ARBA" id="ARBA00003416"/>
    </source>
</evidence>
<accession>A0AAW5HTE0</accession>
<dbReference type="GO" id="GO:0006310">
    <property type="term" value="P:DNA recombination"/>
    <property type="evidence" value="ECO:0007669"/>
    <property type="project" value="UniProtKB-KW"/>
</dbReference>
<organism evidence="7 8">
    <name type="scientific">Corynebacterium lipophilum</name>
    <dbReference type="NCBI Taxonomy" id="2804918"/>
    <lineage>
        <taxon>Bacteria</taxon>
        <taxon>Bacillati</taxon>
        <taxon>Actinomycetota</taxon>
        <taxon>Actinomycetes</taxon>
        <taxon>Mycobacteriales</taxon>
        <taxon>Corynebacteriaceae</taxon>
        <taxon>Corynebacterium</taxon>
    </lineage>
</organism>
<evidence type="ECO:0000313" key="8">
    <source>
        <dbReference type="Proteomes" id="UP001205920"/>
    </source>
</evidence>
<dbReference type="EMBL" id="JAEUWV010000003">
    <property type="protein sequence ID" value="MCO6394132.1"/>
    <property type="molecule type" value="Genomic_DNA"/>
</dbReference>
<feature type="compositionally biased region" description="Basic and acidic residues" evidence="5">
    <location>
        <begin position="334"/>
        <end position="350"/>
    </location>
</feature>
<evidence type="ECO:0000256" key="6">
    <source>
        <dbReference type="SAM" id="Phobius"/>
    </source>
</evidence>
<comment type="function">
    <text evidence="1">Involved in DNA recombination.</text>
</comment>
<keyword evidence="6" id="KW-0812">Transmembrane</keyword>
<dbReference type="PANTHER" id="PTHR30563:SF0">
    <property type="entry name" value="DNA RECOMBINATION PROTEIN RMUC"/>
    <property type="match status" value="1"/>
</dbReference>
<evidence type="ECO:0000256" key="3">
    <source>
        <dbReference type="ARBA" id="ARBA00023054"/>
    </source>
</evidence>
<keyword evidence="6" id="KW-1133">Transmembrane helix</keyword>
<feature type="transmembrane region" description="Helical" evidence="6">
    <location>
        <begin position="6"/>
        <end position="28"/>
    </location>
</feature>
<keyword evidence="8" id="KW-1185">Reference proteome</keyword>
<name>A0AAW5HTE0_9CORY</name>
<proteinExistence type="inferred from homology"/>
<comment type="similarity">
    <text evidence="2">Belongs to the RmuC family.</text>
</comment>
<dbReference type="Pfam" id="PF02646">
    <property type="entry name" value="RmuC"/>
    <property type="match status" value="1"/>
</dbReference>
<reference evidence="7 8" key="1">
    <citation type="submission" date="2021-01" db="EMBL/GenBank/DDBJ databases">
        <title>Identification and Characterization of Corynebacterium sp.</title>
        <authorList>
            <person name="Luo Q."/>
            <person name="Qu P."/>
            <person name="Chen Q."/>
        </authorList>
    </citation>
    <scope>NUCLEOTIDE SEQUENCE [LARGE SCALE GENOMIC DNA]</scope>
    <source>
        <strain evidence="7 8">MC-18</strain>
    </source>
</reference>
<keyword evidence="3" id="KW-0175">Coiled coil</keyword>